<protein>
    <submittedName>
        <fullName evidence="2">Uncharacterized protein</fullName>
    </submittedName>
</protein>
<proteinExistence type="predicted"/>
<keyword evidence="1" id="KW-1133">Transmembrane helix</keyword>
<dbReference type="AlphaFoldDB" id="G8PAD4"/>
<name>G8PAD4_PEDCP</name>
<keyword evidence="1" id="KW-0472">Membrane</keyword>
<organism evidence="2 3">
    <name type="scientific">Pediococcus claussenii (strain ATCC BAA-344 / DSM 14800 / JCM 18046 / KCTC 3811 / LMG 21948 / P06)</name>
    <dbReference type="NCBI Taxonomy" id="701521"/>
    <lineage>
        <taxon>Bacteria</taxon>
        <taxon>Bacillati</taxon>
        <taxon>Bacillota</taxon>
        <taxon>Bacilli</taxon>
        <taxon>Lactobacillales</taxon>
        <taxon>Lactobacillaceae</taxon>
        <taxon>Pediococcus</taxon>
    </lineage>
</organism>
<gene>
    <name evidence="2" type="ordered locus">PECL_250</name>
</gene>
<dbReference type="EMBL" id="CP003137">
    <property type="protein sequence ID" value="AEV94573.1"/>
    <property type="molecule type" value="Genomic_DNA"/>
</dbReference>
<dbReference type="STRING" id="701521.PECL_250"/>
<dbReference type="PATRIC" id="fig|701521.8.peg.241"/>
<evidence type="ECO:0000313" key="3">
    <source>
        <dbReference type="Proteomes" id="UP000005444"/>
    </source>
</evidence>
<sequence length="135" mass="15761">MIRKIIWFLIFFGMIFLGIGTGIWRNLNNSAYYYATHMPYRKDYYPVARVISFEPLPKAVNKIYFSNLNEAVKEDRSIAKSGAIINENMYEKGDTWIVDNGGITYDRGDSAGMMVYLSSKMKLYDREGMDMKYDR</sequence>
<dbReference type="eggNOG" id="ENOG502ZWI6">
    <property type="taxonomic scope" value="Bacteria"/>
</dbReference>
<reference evidence="2 3" key="1">
    <citation type="journal article" date="2012" name="J. Bacteriol.">
        <title>Complete Genome Sequence of the Beer Spoilage Organism Pediococcus claussenii ATCC BAA-344T.</title>
        <authorList>
            <person name="Pittet V."/>
            <person name="Abegunde T."/>
            <person name="Marfleet T."/>
            <person name="Haakensen M."/>
            <person name="Morrow K."/>
            <person name="Jayaprakash T."/>
            <person name="Schroeder K."/>
            <person name="Trost B."/>
            <person name="Byrns S."/>
            <person name="Bergsveinson J."/>
            <person name="Kusalik A."/>
            <person name="Ziola B."/>
        </authorList>
    </citation>
    <scope>NUCLEOTIDE SEQUENCE [LARGE SCALE GENOMIC DNA]</scope>
    <source>
        <strain evidence="2 3">ATCC BAA-344</strain>
    </source>
</reference>
<dbReference type="HOGENOM" id="CLU_1883780_0_0_9"/>
<evidence type="ECO:0000313" key="2">
    <source>
        <dbReference type="EMBL" id="AEV94573.1"/>
    </source>
</evidence>
<dbReference type="RefSeq" id="WP_014214771.1">
    <property type="nucleotide sequence ID" value="NC_016605.1"/>
</dbReference>
<accession>G8PAD4</accession>
<keyword evidence="3" id="KW-1185">Reference proteome</keyword>
<evidence type="ECO:0000256" key="1">
    <source>
        <dbReference type="SAM" id="Phobius"/>
    </source>
</evidence>
<feature type="transmembrane region" description="Helical" evidence="1">
    <location>
        <begin position="6"/>
        <end position="24"/>
    </location>
</feature>
<dbReference type="KEGG" id="pce:PECL_250"/>
<keyword evidence="1" id="KW-0812">Transmembrane</keyword>
<dbReference type="Proteomes" id="UP000005444">
    <property type="component" value="Chromosome"/>
</dbReference>